<comment type="caution">
    <text evidence="3">The sequence shown here is derived from an EMBL/GenBank/DDBJ whole genome shotgun (WGS) entry which is preliminary data.</text>
</comment>
<evidence type="ECO:0000313" key="4">
    <source>
        <dbReference type="Proteomes" id="UP000306552"/>
    </source>
</evidence>
<sequence length="387" mass="44793">MRTPSCLILVLVLLGSFQYNFAQVEDEKEEEEEDYSIYDDFEAVDDTPVKRYAKPTILGMSPQKFISVGFDAQMPYKYEFSDVRFPQTNPNSGYDVEEENPTINETGRAKFTGGFRFGSNIPIISKSSFVWQSGINYKDTSYNISESLNSPRQPVTLPDGSEARSLGQILNEDGLRNLNWTNTVFFPLNETEFIVFQGQMDLSGNYDFDDLQPLNTIRYSAAAVYGRRVNDYYRWGIGLARTYRVGALNYVPVIMYDWSSKNRKWGTEILFPARAYVRYNINKNSLLLAGFDLEGQSYRIEDYSVDGNSFEIRRGEVRPKIEYQMKLMGYFWLSLQAGYRWNWSYDADQLDGNNDFFRGFFGDQQFAMVNNLDNPFFFNVSINFVSP</sequence>
<dbReference type="Pfam" id="PF19783">
    <property type="entry name" value="DUF6268"/>
    <property type="match status" value="1"/>
</dbReference>
<protein>
    <recommendedName>
        <fullName evidence="2">DUF6268 domain-containing protein</fullName>
    </recommendedName>
</protein>
<evidence type="ECO:0000259" key="2">
    <source>
        <dbReference type="Pfam" id="PF19783"/>
    </source>
</evidence>
<dbReference type="OrthoDB" id="1112363at2"/>
<dbReference type="RefSeq" id="WP_138931137.1">
    <property type="nucleotide sequence ID" value="NZ_SWMU01000001.1"/>
</dbReference>
<name>A0A4U5TTA5_9FLAO</name>
<feature type="chain" id="PRO_5020396277" description="DUF6268 domain-containing protein" evidence="1">
    <location>
        <begin position="23"/>
        <end position="387"/>
    </location>
</feature>
<dbReference type="Proteomes" id="UP000306552">
    <property type="component" value="Unassembled WGS sequence"/>
</dbReference>
<reference evidence="3 4" key="1">
    <citation type="submission" date="2019-04" db="EMBL/GenBank/DDBJ databases">
        <title>Psychroflexus halotolerans sp. nov., isolated from a marine solar saltern.</title>
        <authorList>
            <person name="Feng X."/>
        </authorList>
    </citation>
    <scope>NUCLEOTIDE SEQUENCE [LARGE SCALE GENOMIC DNA]</scope>
    <source>
        <strain evidence="3 4">WDS2C27</strain>
    </source>
</reference>
<evidence type="ECO:0000313" key="3">
    <source>
        <dbReference type="EMBL" id="TKS57436.1"/>
    </source>
</evidence>
<dbReference type="AlphaFoldDB" id="A0A4U5TTA5"/>
<accession>A0A4U5TTA5</accession>
<proteinExistence type="predicted"/>
<dbReference type="EMBL" id="SWMU01000001">
    <property type="protein sequence ID" value="TKS57436.1"/>
    <property type="molecule type" value="Genomic_DNA"/>
</dbReference>
<organism evidence="3 4">
    <name type="scientific">Mesohalobacter halotolerans</name>
    <dbReference type="NCBI Taxonomy" id="1883405"/>
    <lineage>
        <taxon>Bacteria</taxon>
        <taxon>Pseudomonadati</taxon>
        <taxon>Bacteroidota</taxon>
        <taxon>Flavobacteriia</taxon>
        <taxon>Flavobacteriales</taxon>
        <taxon>Flavobacteriaceae</taxon>
        <taxon>Mesohalobacter</taxon>
    </lineage>
</organism>
<evidence type="ECO:0000256" key="1">
    <source>
        <dbReference type="SAM" id="SignalP"/>
    </source>
</evidence>
<keyword evidence="4" id="KW-1185">Reference proteome</keyword>
<dbReference type="InterPro" id="IPR046235">
    <property type="entry name" value="DUF6268"/>
</dbReference>
<feature type="domain" description="DUF6268" evidence="2">
    <location>
        <begin position="220"/>
        <end position="383"/>
    </location>
</feature>
<feature type="signal peptide" evidence="1">
    <location>
        <begin position="1"/>
        <end position="22"/>
    </location>
</feature>
<gene>
    <name evidence="3" type="ORF">FCN74_03175</name>
</gene>
<keyword evidence="1" id="KW-0732">Signal</keyword>